<dbReference type="InterPro" id="IPR023753">
    <property type="entry name" value="FAD/NAD-binding_dom"/>
</dbReference>
<evidence type="ECO:0000313" key="16">
    <source>
        <dbReference type="EMBL" id="MBI5251878.1"/>
    </source>
</evidence>
<dbReference type="SUPFAM" id="SSF51905">
    <property type="entry name" value="FAD/NAD(P)-binding domain"/>
    <property type="match status" value="1"/>
</dbReference>
<dbReference type="GO" id="GO:0050660">
    <property type="term" value="F:flavin adenine dinucleotide binding"/>
    <property type="evidence" value="ECO:0007669"/>
    <property type="project" value="InterPro"/>
</dbReference>
<dbReference type="GO" id="GO:0006103">
    <property type="term" value="P:2-oxoglutarate metabolic process"/>
    <property type="evidence" value="ECO:0007669"/>
    <property type="project" value="TreeGrafter"/>
</dbReference>
<evidence type="ECO:0000256" key="9">
    <source>
        <dbReference type="ARBA" id="ARBA00049187"/>
    </source>
</evidence>
<dbReference type="InterPro" id="IPR006258">
    <property type="entry name" value="Lipoamide_DH"/>
</dbReference>
<evidence type="ECO:0000256" key="4">
    <source>
        <dbReference type="ARBA" id="ARBA00022827"/>
    </source>
</evidence>
<dbReference type="PANTHER" id="PTHR22912">
    <property type="entry name" value="DISULFIDE OXIDOREDUCTASE"/>
    <property type="match status" value="1"/>
</dbReference>
<feature type="active site" description="Proton acceptor" evidence="10">
    <location>
        <position position="438"/>
    </location>
</feature>
<evidence type="ECO:0000259" key="15">
    <source>
        <dbReference type="Pfam" id="PF07992"/>
    </source>
</evidence>
<dbReference type="InterPro" id="IPR050151">
    <property type="entry name" value="Class-I_Pyr_Nuc-Dis_Oxidored"/>
</dbReference>
<feature type="domain" description="Pyridine nucleotide-disulphide oxidoreductase dimerisation" evidence="14">
    <location>
        <begin position="340"/>
        <end position="449"/>
    </location>
</feature>
<keyword evidence="11" id="KW-0547">Nucleotide-binding</keyword>
<comment type="catalytic activity">
    <reaction evidence="9 13">
        <text>N(6)-[(R)-dihydrolipoyl]-L-lysyl-[protein] + NAD(+) = N(6)-[(R)-lipoyl]-L-lysyl-[protein] + NADH + H(+)</text>
        <dbReference type="Rhea" id="RHEA:15045"/>
        <dbReference type="Rhea" id="RHEA-COMP:10474"/>
        <dbReference type="Rhea" id="RHEA-COMP:10475"/>
        <dbReference type="ChEBI" id="CHEBI:15378"/>
        <dbReference type="ChEBI" id="CHEBI:57540"/>
        <dbReference type="ChEBI" id="CHEBI:57945"/>
        <dbReference type="ChEBI" id="CHEBI:83099"/>
        <dbReference type="ChEBI" id="CHEBI:83100"/>
        <dbReference type="EC" id="1.8.1.4"/>
    </reaction>
</comment>
<feature type="binding site" evidence="11">
    <location>
        <position position="199"/>
    </location>
    <ligand>
        <name>NAD(+)</name>
        <dbReference type="ChEBI" id="CHEBI:57540"/>
    </ligand>
</feature>
<accession>A0A9D6Z276</accession>
<evidence type="ECO:0000256" key="7">
    <source>
        <dbReference type="ARBA" id="ARBA00023157"/>
    </source>
</evidence>
<evidence type="ECO:0000259" key="14">
    <source>
        <dbReference type="Pfam" id="PF02852"/>
    </source>
</evidence>
<keyword evidence="5 13" id="KW-0560">Oxidoreductase</keyword>
<dbReference type="PANTHER" id="PTHR22912:SF151">
    <property type="entry name" value="DIHYDROLIPOYL DEHYDROGENASE, MITOCHONDRIAL"/>
    <property type="match status" value="1"/>
</dbReference>
<keyword evidence="3 13" id="KW-0285">Flavoprotein</keyword>
<comment type="similarity">
    <text evidence="1 13">Belongs to the class-I pyridine nucleotide-disulfide oxidoreductase family.</text>
</comment>
<comment type="cofactor">
    <cofactor evidence="11 13">
        <name>FAD</name>
        <dbReference type="ChEBI" id="CHEBI:57692"/>
    </cofactor>
    <text evidence="11 13">Binds 1 FAD per subunit.</text>
</comment>
<dbReference type="PRINTS" id="PR00368">
    <property type="entry name" value="FADPNR"/>
</dbReference>
<gene>
    <name evidence="16" type="primary">lpdA</name>
    <name evidence="16" type="ORF">HY912_20495</name>
</gene>
<dbReference type="Gene3D" id="3.50.50.60">
    <property type="entry name" value="FAD/NAD(P)-binding domain"/>
    <property type="match status" value="2"/>
</dbReference>
<dbReference type="InterPro" id="IPR036188">
    <property type="entry name" value="FAD/NAD-bd_sf"/>
</dbReference>
<evidence type="ECO:0000256" key="8">
    <source>
        <dbReference type="ARBA" id="ARBA00023284"/>
    </source>
</evidence>
<dbReference type="FunFam" id="3.30.390.30:FF:000001">
    <property type="entry name" value="Dihydrolipoyl dehydrogenase"/>
    <property type="match status" value="1"/>
</dbReference>
<dbReference type="InterPro" id="IPR004099">
    <property type="entry name" value="Pyr_nucl-diS_OxRdtase_dimer"/>
</dbReference>
<evidence type="ECO:0000256" key="11">
    <source>
        <dbReference type="PIRSR" id="PIRSR000350-3"/>
    </source>
</evidence>
<name>A0A9D6Z276_9BACT</name>
<dbReference type="PROSITE" id="PS00076">
    <property type="entry name" value="PYRIDINE_REDOX_1"/>
    <property type="match status" value="1"/>
</dbReference>
<feature type="domain" description="FAD/NAD(P)-binding" evidence="15">
    <location>
        <begin position="5"/>
        <end position="321"/>
    </location>
</feature>
<evidence type="ECO:0000256" key="5">
    <source>
        <dbReference type="ARBA" id="ARBA00023002"/>
    </source>
</evidence>
<dbReference type="Proteomes" id="UP000807825">
    <property type="component" value="Unassembled WGS sequence"/>
</dbReference>
<keyword evidence="8 13" id="KW-0676">Redox-active center</keyword>
<reference evidence="16" key="1">
    <citation type="submission" date="2020-07" db="EMBL/GenBank/DDBJ databases">
        <title>Huge and variable diversity of episymbiotic CPR bacteria and DPANN archaea in groundwater ecosystems.</title>
        <authorList>
            <person name="He C.Y."/>
            <person name="Keren R."/>
            <person name="Whittaker M."/>
            <person name="Farag I.F."/>
            <person name="Doudna J."/>
            <person name="Cate J.H.D."/>
            <person name="Banfield J.F."/>
        </authorList>
    </citation>
    <scope>NUCLEOTIDE SEQUENCE</scope>
    <source>
        <strain evidence="16">NC_groundwater_1664_Pr3_B-0.1um_52_9</strain>
    </source>
</reference>
<evidence type="ECO:0000256" key="3">
    <source>
        <dbReference type="ARBA" id="ARBA00022630"/>
    </source>
</evidence>
<protein>
    <recommendedName>
        <fullName evidence="2 13">Dihydrolipoyl dehydrogenase</fullName>
        <ecNumber evidence="2 13">1.8.1.4</ecNumber>
    </recommendedName>
</protein>
<evidence type="ECO:0000256" key="13">
    <source>
        <dbReference type="RuleBase" id="RU003692"/>
    </source>
</evidence>
<evidence type="ECO:0000256" key="2">
    <source>
        <dbReference type="ARBA" id="ARBA00012608"/>
    </source>
</evidence>
<evidence type="ECO:0000256" key="10">
    <source>
        <dbReference type="PIRSR" id="PIRSR000350-2"/>
    </source>
</evidence>
<dbReference type="InterPro" id="IPR016156">
    <property type="entry name" value="FAD/NAD-linked_Rdtase_dimer_sf"/>
</dbReference>
<dbReference type="Gene3D" id="3.30.390.30">
    <property type="match status" value="1"/>
</dbReference>
<dbReference type="InterPro" id="IPR012999">
    <property type="entry name" value="Pyr_OxRdtase_I_AS"/>
</dbReference>
<organism evidence="16 17">
    <name type="scientific">Desulfomonile tiedjei</name>
    <dbReference type="NCBI Taxonomy" id="2358"/>
    <lineage>
        <taxon>Bacteria</taxon>
        <taxon>Pseudomonadati</taxon>
        <taxon>Thermodesulfobacteriota</taxon>
        <taxon>Desulfomonilia</taxon>
        <taxon>Desulfomonilales</taxon>
        <taxon>Desulfomonilaceae</taxon>
        <taxon>Desulfomonile</taxon>
    </lineage>
</organism>
<keyword evidence="6 11" id="KW-0520">NAD</keyword>
<evidence type="ECO:0000256" key="6">
    <source>
        <dbReference type="ARBA" id="ARBA00023027"/>
    </source>
</evidence>
<evidence type="ECO:0000256" key="1">
    <source>
        <dbReference type="ARBA" id="ARBA00007532"/>
    </source>
</evidence>
<proteinExistence type="inferred from homology"/>
<dbReference type="GO" id="GO:0005737">
    <property type="term" value="C:cytoplasm"/>
    <property type="evidence" value="ECO:0007669"/>
    <property type="project" value="UniProtKB-ARBA"/>
</dbReference>
<sequence>MTDKYDMAVIGGGPGGYVAALRGRQLGLEVVLVEKERIGGVCLNRGCIPTKALLADVDGLRWARRAAADGIISEVPAVNFGRLMDRKAQVVHGLVTNLEKWLAATGVEVVAGRATIPEPGVVLTEDGRKISARGIVIATGSRQRPIPIPGVELPGVLGTRQMLNLKQVPQRLVVIGGGIIGQEFASIYAPLGSKVTILEALDRILNEVDLELARKYASLLPGQGISVETGVNVTTIDNFGSSLRVAYEKKSREKVVEADLVLIAAGRGPYTDGLGLDKLGVAMERGAVSVNRRLCTSVQGIYAVGDVTGRKMLAHVASYHGEIAAENISGIETLSEDDIVPSCVFTHPQIAWVGPTEEQVAASGRGFRTAVFSLSANGKALAMGEARGWVKLIEDSEEGVLLGAHLMGPDVSELIGELSLAVRKRLSAKDVADTIHAHPTLSEAVREAALGLLGGSIHAASRVKSFGRRPI</sequence>
<keyword evidence="7" id="KW-1015">Disulfide bond</keyword>
<evidence type="ECO:0000313" key="17">
    <source>
        <dbReference type="Proteomes" id="UP000807825"/>
    </source>
</evidence>
<comment type="caution">
    <text evidence="16">The sequence shown here is derived from an EMBL/GenBank/DDBJ whole genome shotgun (WGS) entry which is preliminary data.</text>
</comment>
<feature type="binding site" evidence="11">
    <location>
        <begin position="312"/>
        <end position="315"/>
    </location>
    <ligand>
        <name>FAD</name>
        <dbReference type="ChEBI" id="CHEBI:57692"/>
    </ligand>
</feature>
<feature type="binding site" evidence="11">
    <location>
        <position position="266"/>
    </location>
    <ligand>
        <name>NAD(+)</name>
        <dbReference type="ChEBI" id="CHEBI:57540"/>
    </ligand>
</feature>
<dbReference type="NCBIfam" id="TIGR01350">
    <property type="entry name" value="lipoamide_DH"/>
    <property type="match status" value="1"/>
</dbReference>
<feature type="disulfide bond" description="Redox-active" evidence="12">
    <location>
        <begin position="42"/>
        <end position="47"/>
    </location>
</feature>
<dbReference type="SUPFAM" id="SSF55424">
    <property type="entry name" value="FAD/NAD-linked reductases, dimerisation (C-terminal) domain"/>
    <property type="match status" value="1"/>
</dbReference>
<feature type="binding site" evidence="11">
    <location>
        <position position="306"/>
    </location>
    <ligand>
        <name>FAD</name>
        <dbReference type="ChEBI" id="CHEBI:57692"/>
    </ligand>
</feature>
<feature type="binding site" evidence="11">
    <location>
        <begin position="176"/>
        <end position="183"/>
    </location>
    <ligand>
        <name>NAD(+)</name>
        <dbReference type="ChEBI" id="CHEBI:57540"/>
    </ligand>
</feature>
<keyword evidence="4 11" id="KW-0274">FAD</keyword>
<dbReference type="AlphaFoldDB" id="A0A9D6Z276"/>
<dbReference type="EMBL" id="JACRDE010000536">
    <property type="protein sequence ID" value="MBI5251878.1"/>
    <property type="molecule type" value="Genomic_DNA"/>
</dbReference>
<dbReference type="GO" id="GO:0004148">
    <property type="term" value="F:dihydrolipoyl dehydrogenase (NADH) activity"/>
    <property type="evidence" value="ECO:0007669"/>
    <property type="project" value="UniProtKB-EC"/>
</dbReference>
<evidence type="ECO:0000256" key="12">
    <source>
        <dbReference type="PIRSR" id="PIRSR000350-4"/>
    </source>
</evidence>
<dbReference type="Pfam" id="PF02852">
    <property type="entry name" value="Pyr_redox_dim"/>
    <property type="match status" value="1"/>
</dbReference>
<dbReference type="PIRSF" id="PIRSF000350">
    <property type="entry name" value="Mercury_reductase_MerA"/>
    <property type="match status" value="1"/>
</dbReference>
<feature type="binding site" evidence="11">
    <location>
        <position position="51"/>
    </location>
    <ligand>
        <name>FAD</name>
        <dbReference type="ChEBI" id="CHEBI:57692"/>
    </ligand>
</feature>
<dbReference type="EC" id="1.8.1.4" evidence="2 13"/>
<dbReference type="Pfam" id="PF07992">
    <property type="entry name" value="Pyr_redox_2"/>
    <property type="match status" value="1"/>
</dbReference>
<feature type="binding site" evidence="11">
    <location>
        <begin position="139"/>
        <end position="141"/>
    </location>
    <ligand>
        <name>FAD</name>
        <dbReference type="ChEBI" id="CHEBI:57692"/>
    </ligand>
</feature>
<dbReference type="InterPro" id="IPR001100">
    <property type="entry name" value="Pyr_nuc-diS_OxRdtase"/>
</dbReference>
<comment type="miscellaneous">
    <text evidence="13">The active site is a redox-active disulfide bond.</text>
</comment>
<dbReference type="PRINTS" id="PR00411">
    <property type="entry name" value="PNDRDTASEI"/>
</dbReference>